<dbReference type="RefSeq" id="WP_089897537.1">
    <property type="nucleotide sequence ID" value="NZ_FOJG01000002.1"/>
</dbReference>
<dbReference type="GO" id="GO:0007165">
    <property type="term" value="P:signal transduction"/>
    <property type="evidence" value="ECO:0007669"/>
    <property type="project" value="TreeGrafter"/>
</dbReference>
<keyword evidence="4 5" id="KW-0720">Serine protease</keyword>
<gene>
    <name evidence="8" type="ORF">SAMN04488122_4111</name>
</gene>
<dbReference type="EMBL" id="FOJG01000002">
    <property type="protein sequence ID" value="SEW51076.1"/>
    <property type="molecule type" value="Genomic_DNA"/>
</dbReference>
<dbReference type="InterPro" id="IPR020992">
    <property type="entry name" value="Tail_Prtase_C"/>
</dbReference>
<evidence type="ECO:0000256" key="2">
    <source>
        <dbReference type="ARBA" id="ARBA00022670"/>
    </source>
</evidence>
<evidence type="ECO:0000256" key="3">
    <source>
        <dbReference type="ARBA" id="ARBA00022801"/>
    </source>
</evidence>
<keyword evidence="2 5" id="KW-0645">Protease</keyword>
<dbReference type="InterPro" id="IPR036034">
    <property type="entry name" value="PDZ_sf"/>
</dbReference>
<dbReference type="PANTHER" id="PTHR32060:SF22">
    <property type="entry name" value="CARBOXYL-TERMINAL-PROCESSING PEPTIDASE 3, CHLOROPLASTIC"/>
    <property type="match status" value="1"/>
</dbReference>
<dbReference type="GO" id="GO:0006508">
    <property type="term" value="P:proteolysis"/>
    <property type="evidence" value="ECO:0007669"/>
    <property type="project" value="UniProtKB-KW"/>
</dbReference>
<dbReference type="CDD" id="cd06782">
    <property type="entry name" value="cpPDZ_CPP-like"/>
    <property type="match status" value="1"/>
</dbReference>
<dbReference type="InterPro" id="IPR029045">
    <property type="entry name" value="ClpP/crotonase-like_dom_sf"/>
</dbReference>
<dbReference type="SMART" id="SM00245">
    <property type="entry name" value="TSPc"/>
    <property type="match status" value="1"/>
</dbReference>
<reference evidence="9" key="1">
    <citation type="submission" date="2016-10" db="EMBL/GenBank/DDBJ databases">
        <authorList>
            <person name="Varghese N."/>
            <person name="Submissions S."/>
        </authorList>
    </citation>
    <scope>NUCLEOTIDE SEQUENCE [LARGE SCALE GENOMIC DNA]</scope>
    <source>
        <strain evidence="9">DSM 3695</strain>
    </source>
</reference>
<dbReference type="InterPro" id="IPR040573">
    <property type="entry name" value="TSP_N"/>
</dbReference>
<keyword evidence="6" id="KW-0732">Signal</keyword>
<comment type="similarity">
    <text evidence="1 5">Belongs to the peptidase S41A family.</text>
</comment>
<dbReference type="InterPro" id="IPR004447">
    <property type="entry name" value="Peptidase_S41A"/>
</dbReference>
<evidence type="ECO:0000256" key="1">
    <source>
        <dbReference type="ARBA" id="ARBA00009179"/>
    </source>
</evidence>
<evidence type="ECO:0000313" key="8">
    <source>
        <dbReference type="EMBL" id="SEW51076.1"/>
    </source>
</evidence>
<dbReference type="GO" id="GO:0030288">
    <property type="term" value="C:outer membrane-bounded periplasmic space"/>
    <property type="evidence" value="ECO:0007669"/>
    <property type="project" value="TreeGrafter"/>
</dbReference>
<dbReference type="InterPro" id="IPR005151">
    <property type="entry name" value="Tail-specific_protease"/>
</dbReference>
<keyword evidence="3 5" id="KW-0378">Hydrolase</keyword>
<dbReference type="SMART" id="SM00228">
    <property type="entry name" value="PDZ"/>
    <property type="match status" value="1"/>
</dbReference>
<dbReference type="GO" id="GO:0008236">
    <property type="term" value="F:serine-type peptidase activity"/>
    <property type="evidence" value="ECO:0007669"/>
    <property type="project" value="UniProtKB-KW"/>
</dbReference>
<dbReference type="Pfam" id="PF11818">
    <property type="entry name" value="DUF3340"/>
    <property type="match status" value="1"/>
</dbReference>
<dbReference type="PROSITE" id="PS50106">
    <property type="entry name" value="PDZ"/>
    <property type="match status" value="1"/>
</dbReference>
<feature type="signal peptide" evidence="6">
    <location>
        <begin position="1"/>
        <end position="25"/>
    </location>
</feature>
<dbReference type="AlphaFoldDB" id="A0A1I0S6K6"/>
<dbReference type="GO" id="GO:0004175">
    <property type="term" value="F:endopeptidase activity"/>
    <property type="evidence" value="ECO:0007669"/>
    <property type="project" value="TreeGrafter"/>
</dbReference>
<evidence type="ECO:0000313" key="9">
    <source>
        <dbReference type="Proteomes" id="UP000199310"/>
    </source>
</evidence>
<name>A0A1I0S6K6_9BACT</name>
<dbReference type="Gene3D" id="3.90.226.10">
    <property type="entry name" value="2-enoyl-CoA Hydratase, Chain A, domain 1"/>
    <property type="match status" value="1"/>
</dbReference>
<organism evidence="8 9">
    <name type="scientific">Chitinophaga arvensicola</name>
    <dbReference type="NCBI Taxonomy" id="29529"/>
    <lineage>
        <taxon>Bacteria</taxon>
        <taxon>Pseudomonadati</taxon>
        <taxon>Bacteroidota</taxon>
        <taxon>Chitinophagia</taxon>
        <taxon>Chitinophagales</taxon>
        <taxon>Chitinophagaceae</taxon>
        <taxon>Chitinophaga</taxon>
    </lineage>
</organism>
<dbReference type="SUPFAM" id="SSF50156">
    <property type="entry name" value="PDZ domain-like"/>
    <property type="match status" value="1"/>
</dbReference>
<feature type="chain" id="PRO_5011732702" evidence="6">
    <location>
        <begin position="26"/>
        <end position="709"/>
    </location>
</feature>
<dbReference type="NCBIfam" id="TIGR00225">
    <property type="entry name" value="prc"/>
    <property type="match status" value="1"/>
</dbReference>
<accession>A0A1I0S6K6</accession>
<dbReference type="Proteomes" id="UP000199310">
    <property type="component" value="Unassembled WGS sequence"/>
</dbReference>
<dbReference type="CDD" id="cd07560">
    <property type="entry name" value="Peptidase_S41_CPP"/>
    <property type="match status" value="1"/>
</dbReference>
<dbReference type="Pfam" id="PF03572">
    <property type="entry name" value="Peptidase_S41"/>
    <property type="match status" value="1"/>
</dbReference>
<feature type="domain" description="PDZ" evidence="7">
    <location>
        <begin position="247"/>
        <end position="321"/>
    </location>
</feature>
<evidence type="ECO:0000256" key="6">
    <source>
        <dbReference type="SAM" id="SignalP"/>
    </source>
</evidence>
<dbReference type="OrthoDB" id="9812068at2"/>
<proteinExistence type="inferred from homology"/>
<evidence type="ECO:0000256" key="4">
    <source>
        <dbReference type="ARBA" id="ARBA00022825"/>
    </source>
</evidence>
<protein>
    <submittedName>
        <fullName evidence="8">Carboxyl-terminal processing protease</fullName>
    </submittedName>
</protein>
<keyword evidence="9" id="KW-1185">Reference proteome</keyword>
<dbReference type="STRING" id="29529.SAMN04488122_4111"/>
<dbReference type="PANTHER" id="PTHR32060">
    <property type="entry name" value="TAIL-SPECIFIC PROTEASE"/>
    <property type="match status" value="1"/>
</dbReference>
<evidence type="ECO:0000256" key="5">
    <source>
        <dbReference type="RuleBase" id="RU004404"/>
    </source>
</evidence>
<evidence type="ECO:0000259" key="7">
    <source>
        <dbReference type="PROSITE" id="PS50106"/>
    </source>
</evidence>
<dbReference type="Gene3D" id="2.30.42.10">
    <property type="match status" value="1"/>
</dbReference>
<sequence>MKRCKGAQLLLLSVCTAFTGLTVRAQSPDDPAGQQAYRSAVITTVMKKVKKDHFSPKAIDDAYSAAVWQKFLRNMDPNSNLFLQEDVARLAIYKDQIDDQLNTGSTAFFDAAYALYAQRCEEASRICQQVLATPFDLKQKERVMAARKDQPFCKDKQEREELWRKLLKYYTLRHYMEMRAAGGDTTTRIVTVDAALEAKARTKVRKWYEDYFRQSSGKRGADDKFAWYINTAMFEIDPHTTYAAPEDRSLNEALNKRYFGLGMELGTRESDYYVKRLLPGGSAYRSGQVKENDNIVAIADKKGEMLTVSGLPANEVTGMIRGEKGTSVKLTLQQPGEKSRIVTVKREEVIDVENKVKSAIIEKNGKRFGYIYLPLFYMDPSGAKINGASGDMAREVEKLKEQEVDGIVVDLRGNGGGSLDEVVTMGYCFVPSGPITWLRKKDNINRYSSPDMAPLYEGPLTVLVDEGSASASEIFAAAIQDRGRGLIVGTSSSFGKGTAQMNINIGKMGDAQKGIADVSYGSMRLTVEKFYRINGSSTQLKGVVPDVVLQDRMQWQAITEKDYSSALVCDTVGLPPYDRLAWHFNYEKVVTRAGVRIRNNPAYAAITANTRQLKSLQEQPAKLDLSSFAANYQQAARYEKEIQQAKELKGENVLKMIPATERSINPAMVKTDAVSAARYQEWLDKLGKDIYLSETISVLEDMVTNPVKK</sequence>
<dbReference type="SUPFAM" id="SSF52096">
    <property type="entry name" value="ClpP/crotonase"/>
    <property type="match status" value="1"/>
</dbReference>
<dbReference type="InterPro" id="IPR001478">
    <property type="entry name" value="PDZ"/>
</dbReference>
<dbReference type="Pfam" id="PF17804">
    <property type="entry name" value="TSP_NTD"/>
    <property type="match status" value="1"/>
</dbReference>